<comment type="caution">
    <text evidence="1">The sequence shown here is derived from an EMBL/GenBank/DDBJ whole genome shotgun (WGS) entry which is preliminary data.</text>
</comment>
<protein>
    <recommendedName>
        <fullName evidence="3">F-box domain-containing protein</fullName>
    </recommendedName>
</protein>
<organism evidence="1 2">
    <name type="scientific">Steccherinum ochraceum</name>
    <dbReference type="NCBI Taxonomy" id="92696"/>
    <lineage>
        <taxon>Eukaryota</taxon>
        <taxon>Fungi</taxon>
        <taxon>Dikarya</taxon>
        <taxon>Basidiomycota</taxon>
        <taxon>Agaricomycotina</taxon>
        <taxon>Agaricomycetes</taxon>
        <taxon>Polyporales</taxon>
        <taxon>Steccherinaceae</taxon>
        <taxon>Steccherinum</taxon>
    </lineage>
</organism>
<dbReference type="AlphaFoldDB" id="A0A4R0RHX5"/>
<gene>
    <name evidence="1" type="ORF">EIP91_011428</name>
</gene>
<dbReference type="EMBL" id="RWJN01000074">
    <property type="protein sequence ID" value="TCD68150.1"/>
    <property type="molecule type" value="Genomic_DNA"/>
</dbReference>
<keyword evidence="2" id="KW-1185">Reference proteome</keyword>
<evidence type="ECO:0008006" key="3">
    <source>
        <dbReference type="Google" id="ProtNLM"/>
    </source>
</evidence>
<evidence type="ECO:0000313" key="1">
    <source>
        <dbReference type="EMBL" id="TCD68150.1"/>
    </source>
</evidence>
<reference evidence="1 2" key="1">
    <citation type="submission" date="2018-11" db="EMBL/GenBank/DDBJ databases">
        <title>Genome assembly of Steccherinum ochraceum LE-BIN_3174, the white-rot fungus of the Steccherinaceae family (The Residual Polyporoid clade, Polyporales, Basidiomycota).</title>
        <authorList>
            <person name="Fedorova T.V."/>
            <person name="Glazunova O.A."/>
            <person name="Landesman E.O."/>
            <person name="Moiseenko K.V."/>
            <person name="Psurtseva N.V."/>
            <person name="Savinova O.S."/>
            <person name="Shakhova N.V."/>
            <person name="Tyazhelova T.V."/>
            <person name="Vasina D.V."/>
        </authorList>
    </citation>
    <scope>NUCLEOTIDE SEQUENCE [LARGE SCALE GENOMIC DNA]</scope>
    <source>
        <strain evidence="1 2">LE-BIN_3174</strain>
    </source>
</reference>
<sequence length="444" mass="51069">MVLRDPRLGVFVEWLSLPSILLSDLSTRLFITEKLIALFTHLRTLHRLDILSLESLLDASPHLQDRILSLTVLTYISFEGMSDKSIALVSSLTAPITTAYLRFVPFSASNILMTLPDISTRATRRPMQHITTLTLSYPPMLVRHQDVYFPHLHILRLERYDGLLSLDVLTYMFPNLKRFAWVHQDEPLEWNPVEDDELRASNATVLHGVSDTETPTWEQLEELECRVRFVYTLALSCRTTFWRAMSLYAHRVPQFREVMRCIRPTYLQVRFEVDSFADLYEMANAFWVPWPAAYDVTCLEITFAWAVPGEEIAASQLINAVGSCLRPLESLTTVSILFAHPNRDLMQMTIPLNGLGLEYQTNETTQARYFSNNQILETCDTGVIASQQTYNLPNISFVSIGFQHGQQPRSYWRANKTAFLGVERIEESVGREMLRTQTPFTFDN</sequence>
<name>A0A4R0RHX5_9APHY</name>
<accession>A0A4R0RHX5</accession>
<dbReference type="Proteomes" id="UP000292702">
    <property type="component" value="Unassembled WGS sequence"/>
</dbReference>
<proteinExistence type="predicted"/>
<evidence type="ECO:0000313" key="2">
    <source>
        <dbReference type="Proteomes" id="UP000292702"/>
    </source>
</evidence>